<evidence type="ECO:0000256" key="1">
    <source>
        <dbReference type="ARBA" id="ARBA00022857"/>
    </source>
</evidence>
<keyword evidence="1" id="KW-0521">NADP</keyword>
<dbReference type="Proteomes" id="UP000598820">
    <property type="component" value="Unassembled WGS sequence"/>
</dbReference>
<dbReference type="Pfam" id="PF05368">
    <property type="entry name" value="NmrA"/>
    <property type="match status" value="1"/>
</dbReference>
<dbReference type="Gene3D" id="3.90.25.10">
    <property type="entry name" value="UDP-galactose 4-epimerase, domain 1"/>
    <property type="match status" value="1"/>
</dbReference>
<reference evidence="4" key="1">
    <citation type="submission" date="2020-09" db="EMBL/GenBank/DDBJ databases">
        <authorList>
            <person name="Kim M.K."/>
        </authorList>
    </citation>
    <scope>NUCLEOTIDE SEQUENCE</scope>
    <source>
        <strain evidence="4">BT702</strain>
    </source>
</reference>
<protein>
    <submittedName>
        <fullName evidence="4">NmrA family NAD(P)-binding protein</fullName>
    </submittedName>
</protein>
<proteinExistence type="predicted"/>
<feature type="domain" description="NmrA-like" evidence="3">
    <location>
        <begin position="18"/>
        <end position="251"/>
    </location>
</feature>
<evidence type="ECO:0000313" key="5">
    <source>
        <dbReference type="Proteomes" id="UP000598820"/>
    </source>
</evidence>
<dbReference type="InterPro" id="IPR051609">
    <property type="entry name" value="NmrA/Isoflavone_reductase-like"/>
</dbReference>
<dbReference type="InterPro" id="IPR008030">
    <property type="entry name" value="NmrA-like"/>
</dbReference>
<sequence>MESISESQPTNSTNPAQHSIILAGATGNLGQRIAHELRKQGANVTVLIRRGSNDQAISALRQQGVSVVEVDFSNATSLAQACQGGTCVVSALSGLREVIVESQTRLLKAAIDAAVPRFIPSDYCIDYRSLPKGKNRNLDLRRTFNERLDKAPIGATSILNGMFTDLLTGQAPVILFKLNQIMYWGNADQLMDFTTLQNTAEFTAAAALDTSTPRYLRIAGQVASIRDVQEAAQKATGEKFSLLRLGGLGVLNTMIKAMRTVSPQPNEVFPPWQGMQYLRDMLGGAPKLDSLDNNRYPDIQWTPIWAVLANR</sequence>
<dbReference type="Gene3D" id="3.40.50.720">
    <property type="entry name" value="NAD(P)-binding Rossmann-like Domain"/>
    <property type="match status" value="1"/>
</dbReference>
<dbReference type="PANTHER" id="PTHR47706">
    <property type="entry name" value="NMRA-LIKE FAMILY PROTEIN"/>
    <property type="match status" value="1"/>
</dbReference>
<accession>A0A926XW06</accession>
<dbReference type="EMBL" id="JACWZY010000010">
    <property type="protein sequence ID" value="MBD2701693.1"/>
    <property type="molecule type" value="Genomic_DNA"/>
</dbReference>
<keyword evidence="2" id="KW-0560">Oxidoreductase</keyword>
<dbReference type="GO" id="GO:0016491">
    <property type="term" value="F:oxidoreductase activity"/>
    <property type="evidence" value="ECO:0007669"/>
    <property type="project" value="UniProtKB-KW"/>
</dbReference>
<comment type="caution">
    <text evidence="4">The sequence shown here is derived from an EMBL/GenBank/DDBJ whole genome shotgun (WGS) entry which is preliminary data.</text>
</comment>
<name>A0A926XW06_9BACT</name>
<gene>
    <name evidence="4" type="ORF">IC229_13665</name>
</gene>
<dbReference type="RefSeq" id="WP_190887550.1">
    <property type="nucleotide sequence ID" value="NZ_JACWZY010000010.1"/>
</dbReference>
<dbReference type="AlphaFoldDB" id="A0A926XW06"/>
<dbReference type="SUPFAM" id="SSF51735">
    <property type="entry name" value="NAD(P)-binding Rossmann-fold domains"/>
    <property type="match status" value="1"/>
</dbReference>
<evidence type="ECO:0000256" key="2">
    <source>
        <dbReference type="ARBA" id="ARBA00023002"/>
    </source>
</evidence>
<evidence type="ECO:0000313" key="4">
    <source>
        <dbReference type="EMBL" id="MBD2701693.1"/>
    </source>
</evidence>
<keyword evidence="5" id="KW-1185">Reference proteome</keyword>
<dbReference type="InterPro" id="IPR036291">
    <property type="entry name" value="NAD(P)-bd_dom_sf"/>
</dbReference>
<evidence type="ECO:0000259" key="3">
    <source>
        <dbReference type="Pfam" id="PF05368"/>
    </source>
</evidence>
<dbReference type="PANTHER" id="PTHR47706:SF1">
    <property type="entry name" value="CIPA-LIKE, PUTATIVE (AFU_ORTHOLOGUE AFUA_1G12460)-RELATED"/>
    <property type="match status" value="1"/>
</dbReference>
<organism evidence="4 5">
    <name type="scientific">Spirosoma profusum</name>
    <dbReference type="NCBI Taxonomy" id="2771354"/>
    <lineage>
        <taxon>Bacteria</taxon>
        <taxon>Pseudomonadati</taxon>
        <taxon>Bacteroidota</taxon>
        <taxon>Cytophagia</taxon>
        <taxon>Cytophagales</taxon>
        <taxon>Cytophagaceae</taxon>
        <taxon>Spirosoma</taxon>
    </lineage>
</organism>